<name>A0A0A9AK58_ARUDO</name>
<protein>
    <submittedName>
        <fullName evidence="1">Uncharacterized protein</fullName>
    </submittedName>
</protein>
<accession>A0A0A9AK58</accession>
<reference evidence="1" key="2">
    <citation type="journal article" date="2015" name="Data Brief">
        <title>Shoot transcriptome of the giant reed, Arundo donax.</title>
        <authorList>
            <person name="Barrero R.A."/>
            <person name="Guerrero F.D."/>
            <person name="Moolhuijzen P."/>
            <person name="Goolsby J.A."/>
            <person name="Tidwell J."/>
            <person name="Bellgard S.E."/>
            <person name="Bellgard M.I."/>
        </authorList>
    </citation>
    <scope>NUCLEOTIDE SEQUENCE</scope>
    <source>
        <tissue evidence="1">Shoot tissue taken approximately 20 cm above the soil surface</tissue>
    </source>
</reference>
<dbReference type="EMBL" id="GBRH01247652">
    <property type="protein sequence ID" value="JAD50243.1"/>
    <property type="molecule type" value="Transcribed_RNA"/>
</dbReference>
<proteinExistence type="predicted"/>
<sequence>MWLFGFYVRSRQRIINWNVGLFHCVYFLNIFNCVY</sequence>
<dbReference type="AlphaFoldDB" id="A0A0A9AK58"/>
<reference evidence="1" key="1">
    <citation type="submission" date="2014-09" db="EMBL/GenBank/DDBJ databases">
        <authorList>
            <person name="Magalhaes I.L.F."/>
            <person name="Oliveira U."/>
            <person name="Santos F.R."/>
            <person name="Vidigal T.H.D.A."/>
            <person name="Brescovit A.D."/>
            <person name="Santos A.J."/>
        </authorList>
    </citation>
    <scope>NUCLEOTIDE SEQUENCE</scope>
    <source>
        <tissue evidence="1">Shoot tissue taken approximately 20 cm above the soil surface</tissue>
    </source>
</reference>
<organism evidence="1">
    <name type="scientific">Arundo donax</name>
    <name type="common">Giant reed</name>
    <name type="synonym">Donax arundinaceus</name>
    <dbReference type="NCBI Taxonomy" id="35708"/>
    <lineage>
        <taxon>Eukaryota</taxon>
        <taxon>Viridiplantae</taxon>
        <taxon>Streptophyta</taxon>
        <taxon>Embryophyta</taxon>
        <taxon>Tracheophyta</taxon>
        <taxon>Spermatophyta</taxon>
        <taxon>Magnoliopsida</taxon>
        <taxon>Liliopsida</taxon>
        <taxon>Poales</taxon>
        <taxon>Poaceae</taxon>
        <taxon>PACMAD clade</taxon>
        <taxon>Arundinoideae</taxon>
        <taxon>Arundineae</taxon>
        <taxon>Arundo</taxon>
    </lineage>
</organism>
<evidence type="ECO:0000313" key="1">
    <source>
        <dbReference type="EMBL" id="JAD50243.1"/>
    </source>
</evidence>